<dbReference type="PANTHER" id="PTHR13061">
    <property type="entry name" value="DYNACTIN SUBUNIT P25"/>
    <property type="match status" value="1"/>
</dbReference>
<organism evidence="2 3">
    <name type="scientific">Effrenium voratum</name>
    <dbReference type="NCBI Taxonomy" id="2562239"/>
    <lineage>
        <taxon>Eukaryota</taxon>
        <taxon>Sar</taxon>
        <taxon>Alveolata</taxon>
        <taxon>Dinophyceae</taxon>
        <taxon>Suessiales</taxon>
        <taxon>Symbiodiniaceae</taxon>
        <taxon>Effrenium</taxon>
    </lineage>
</organism>
<accession>A0AA36JT75</accession>
<keyword evidence="3" id="KW-1185">Reference proteome</keyword>
<reference evidence="2" key="1">
    <citation type="submission" date="2023-08" db="EMBL/GenBank/DDBJ databases">
        <authorList>
            <person name="Chen Y."/>
            <person name="Shah S."/>
            <person name="Dougan E. K."/>
            <person name="Thang M."/>
            <person name="Chan C."/>
        </authorList>
    </citation>
    <scope>NUCLEOTIDE SEQUENCE</scope>
</reference>
<evidence type="ECO:0000313" key="2">
    <source>
        <dbReference type="EMBL" id="CAJ1411450.1"/>
    </source>
</evidence>
<keyword evidence="1" id="KW-0472">Membrane</keyword>
<gene>
    <name evidence="2" type="ORF">EVOR1521_LOCUS32017</name>
</gene>
<dbReference type="Gene3D" id="2.160.10.10">
    <property type="entry name" value="Hexapeptide repeat proteins"/>
    <property type="match status" value="1"/>
</dbReference>
<proteinExistence type="predicted"/>
<protein>
    <submittedName>
        <fullName evidence="2">Uncharacterized protein</fullName>
    </submittedName>
</protein>
<dbReference type="InterPro" id="IPR050484">
    <property type="entry name" value="Transf_Hexapept/Carb_Anhydrase"/>
</dbReference>
<comment type="caution">
    <text evidence="2">The sequence shown here is derived from an EMBL/GenBank/DDBJ whole genome shotgun (WGS) entry which is preliminary data.</text>
</comment>
<dbReference type="InterPro" id="IPR047324">
    <property type="entry name" value="LbH_gamma_CA-like"/>
</dbReference>
<dbReference type="AlphaFoldDB" id="A0AA36JT75"/>
<evidence type="ECO:0000256" key="1">
    <source>
        <dbReference type="SAM" id="Phobius"/>
    </source>
</evidence>
<keyword evidence="1" id="KW-1133">Transmembrane helix</keyword>
<dbReference type="InterPro" id="IPR011004">
    <property type="entry name" value="Trimer_LpxA-like_sf"/>
</dbReference>
<dbReference type="CDD" id="cd04645">
    <property type="entry name" value="LbH_gamma_CA_like"/>
    <property type="match status" value="1"/>
</dbReference>
<dbReference type="PANTHER" id="PTHR13061:SF29">
    <property type="entry name" value="GAMMA CARBONIC ANHYDRASE-LIKE 1, MITOCHONDRIAL-RELATED"/>
    <property type="match status" value="1"/>
</dbReference>
<feature type="transmembrane region" description="Helical" evidence="1">
    <location>
        <begin position="198"/>
        <end position="218"/>
    </location>
</feature>
<evidence type="ECO:0000313" key="3">
    <source>
        <dbReference type="Proteomes" id="UP001178507"/>
    </source>
</evidence>
<dbReference type="EMBL" id="CAUJNA010003875">
    <property type="protein sequence ID" value="CAJ1411450.1"/>
    <property type="molecule type" value="Genomic_DNA"/>
</dbReference>
<dbReference type="InterPro" id="IPR001451">
    <property type="entry name" value="Hexapep"/>
</dbReference>
<dbReference type="Proteomes" id="UP001178507">
    <property type="component" value="Unassembled WGS sequence"/>
</dbReference>
<keyword evidence="1" id="KW-0812">Transmembrane</keyword>
<dbReference type="SUPFAM" id="SSF51161">
    <property type="entry name" value="Trimeric LpxA-like enzymes"/>
    <property type="match status" value="1"/>
</dbReference>
<name>A0AA36JT75_9DINO</name>
<dbReference type="Pfam" id="PF00132">
    <property type="entry name" value="Hexapep"/>
    <property type="match status" value="1"/>
</dbReference>
<sequence>MPSARRPARDLWLCQICSGPGAMSGVFGLGGVAPKLGAGVWIAPGACVIGDVTLEEGASVWFNCVLRGDDAQIQVGARTNIQDLTLVHLDKGIPCSIGRNVSVGHACILHGCTIEDDVLVGMGATVLNKAVIGRGSIVGAGSVVLEGTQVPPFSLVVGSPAQVKKTYKEEDRLAAQRKHADGYVQKAARFRSQLQPSALGGLRLAGLLGVACVAAICVSRR</sequence>